<dbReference type="Proteomes" id="UP001371305">
    <property type="component" value="Unassembled WGS sequence"/>
</dbReference>
<keyword evidence="1" id="KW-0472">Membrane</keyword>
<gene>
    <name evidence="2" type="ORF">WKV53_16470</name>
</gene>
<feature type="transmembrane region" description="Helical" evidence="1">
    <location>
        <begin position="426"/>
        <end position="445"/>
    </location>
</feature>
<dbReference type="RefSeq" id="WP_341405866.1">
    <property type="nucleotide sequence ID" value="NZ_JBBUKT010000006.1"/>
</dbReference>
<protein>
    <recommendedName>
        <fullName evidence="4">ABC transporter permease</fullName>
    </recommendedName>
</protein>
<comment type="caution">
    <text evidence="2">The sequence shown here is derived from an EMBL/GenBank/DDBJ whole genome shotgun (WGS) entry which is preliminary data.</text>
</comment>
<dbReference type="EMBL" id="JBBUKT010000006">
    <property type="protein sequence ID" value="MEK7952108.1"/>
    <property type="molecule type" value="Genomic_DNA"/>
</dbReference>
<feature type="transmembrane region" description="Helical" evidence="1">
    <location>
        <begin position="337"/>
        <end position="359"/>
    </location>
</feature>
<feature type="transmembrane region" description="Helical" evidence="1">
    <location>
        <begin position="452"/>
        <end position="474"/>
    </location>
</feature>
<proteinExistence type="predicted"/>
<feature type="transmembrane region" description="Helical" evidence="1">
    <location>
        <begin position="149"/>
        <end position="170"/>
    </location>
</feature>
<accession>A0ABU9AWI9</accession>
<feature type="transmembrane region" description="Helical" evidence="1">
    <location>
        <begin position="284"/>
        <end position="302"/>
    </location>
</feature>
<feature type="transmembrane region" description="Helical" evidence="1">
    <location>
        <begin position="182"/>
        <end position="202"/>
    </location>
</feature>
<sequence>MNAADAYRHRTWEVWKNPIFRRYCQARLRPKSVGLGMLITVLIAGFMVGMARSGGVRSGLSLSDASRLALPPLLGFQCVLLFILGTAQAAGGMTAERDEGVIDYQRLVPMSPLSKVLGFLFGLPVREYAMFLVTLPFAAWTLWLGEISWHVWLPIYAIILTSAICYHLTGLVTGTVVKNRRWAFLLSIGIVFCLYTVIPQMAKFGLVYFKYLTVWPVMEEFGPKLMPRTVGSALETLQNLAPTAKFFGLGFPESVFTAFSQGGLILTFFVMLCRKWRRTESHLLGKTWATGFYIWIQIQLLGNSLPLMDEGLVFPSKAFSRLTRVIPNWHPDPSEAVAMSGIYGVMSLLLIFMFAIIITPSADSQIRGWRRARKQGVDSLPFFSDAATGFWAVLIMALAGAAGWFLFTQGLVESRWFPGHVMTTKILLFFALVMVTAGVGFQVLLEAKGGRVVGLVTIFAGIVPPMAGAVIAPISKGLAPLSVWLFGMSPASLPLYASGSLLSLSELPVEIARAVPRAFQFWLFITTVACLWQISRLWVSRRAKAKSVLEGNVVAER</sequence>
<feature type="transmembrane region" description="Helical" evidence="1">
    <location>
        <begin position="73"/>
        <end position="95"/>
    </location>
</feature>
<evidence type="ECO:0008006" key="4">
    <source>
        <dbReference type="Google" id="ProtNLM"/>
    </source>
</evidence>
<feature type="transmembrane region" description="Helical" evidence="1">
    <location>
        <begin position="380"/>
        <end position="406"/>
    </location>
</feature>
<evidence type="ECO:0000313" key="3">
    <source>
        <dbReference type="Proteomes" id="UP001371305"/>
    </source>
</evidence>
<feature type="transmembrane region" description="Helical" evidence="1">
    <location>
        <begin position="32"/>
        <end position="53"/>
    </location>
</feature>
<feature type="transmembrane region" description="Helical" evidence="1">
    <location>
        <begin position="255"/>
        <end position="272"/>
    </location>
</feature>
<keyword evidence="1" id="KW-0812">Transmembrane</keyword>
<reference evidence="2 3" key="1">
    <citation type="submission" date="2024-04" db="EMBL/GenBank/DDBJ databases">
        <title>Luteolibacter sp. isolated from soil.</title>
        <authorList>
            <person name="An J."/>
        </authorList>
    </citation>
    <scope>NUCLEOTIDE SEQUENCE [LARGE SCALE GENOMIC DNA]</scope>
    <source>
        <strain evidence="2 3">Y139</strain>
    </source>
</reference>
<keyword evidence="1" id="KW-1133">Transmembrane helix</keyword>
<name>A0ABU9AWI9_9BACT</name>
<evidence type="ECO:0000256" key="1">
    <source>
        <dbReference type="SAM" id="Phobius"/>
    </source>
</evidence>
<keyword evidence="3" id="KW-1185">Reference proteome</keyword>
<organism evidence="2 3">
    <name type="scientific">Luteolibacter soli</name>
    <dbReference type="NCBI Taxonomy" id="3135280"/>
    <lineage>
        <taxon>Bacteria</taxon>
        <taxon>Pseudomonadati</taxon>
        <taxon>Verrucomicrobiota</taxon>
        <taxon>Verrucomicrobiia</taxon>
        <taxon>Verrucomicrobiales</taxon>
        <taxon>Verrucomicrobiaceae</taxon>
        <taxon>Luteolibacter</taxon>
    </lineage>
</organism>
<feature type="transmembrane region" description="Helical" evidence="1">
    <location>
        <begin position="116"/>
        <end position="143"/>
    </location>
</feature>
<feature type="transmembrane region" description="Helical" evidence="1">
    <location>
        <begin position="519"/>
        <end position="539"/>
    </location>
</feature>
<evidence type="ECO:0000313" key="2">
    <source>
        <dbReference type="EMBL" id="MEK7952108.1"/>
    </source>
</evidence>